<dbReference type="SUPFAM" id="SSF141868">
    <property type="entry name" value="EAL domain-like"/>
    <property type="match status" value="1"/>
</dbReference>
<name>A0A4Y9S623_9BURK</name>
<protein>
    <submittedName>
        <fullName evidence="2">EAL domain-containing protein</fullName>
    </submittedName>
</protein>
<dbReference type="Gene3D" id="3.20.20.450">
    <property type="entry name" value="EAL domain"/>
    <property type="match status" value="1"/>
</dbReference>
<evidence type="ECO:0000259" key="1">
    <source>
        <dbReference type="PROSITE" id="PS50883"/>
    </source>
</evidence>
<evidence type="ECO:0000313" key="3">
    <source>
        <dbReference type="Proteomes" id="UP000297729"/>
    </source>
</evidence>
<dbReference type="InterPro" id="IPR001633">
    <property type="entry name" value="EAL_dom"/>
</dbReference>
<dbReference type="Pfam" id="PF00563">
    <property type="entry name" value="EAL"/>
    <property type="match status" value="1"/>
</dbReference>
<organism evidence="2 3">
    <name type="scientific">Duganella callida</name>
    <dbReference type="NCBI Taxonomy" id="2561932"/>
    <lineage>
        <taxon>Bacteria</taxon>
        <taxon>Pseudomonadati</taxon>
        <taxon>Pseudomonadota</taxon>
        <taxon>Betaproteobacteria</taxon>
        <taxon>Burkholderiales</taxon>
        <taxon>Oxalobacteraceae</taxon>
        <taxon>Telluria group</taxon>
        <taxon>Duganella</taxon>
    </lineage>
</organism>
<accession>A0A4Y9S623</accession>
<dbReference type="Proteomes" id="UP000297729">
    <property type="component" value="Unassembled WGS sequence"/>
</dbReference>
<dbReference type="AlphaFoldDB" id="A0A4Y9S623"/>
<feature type="domain" description="EAL" evidence="1">
    <location>
        <begin position="22"/>
        <end position="270"/>
    </location>
</feature>
<dbReference type="InterPro" id="IPR035919">
    <property type="entry name" value="EAL_sf"/>
</dbReference>
<comment type="caution">
    <text evidence="2">The sequence shown here is derived from an EMBL/GenBank/DDBJ whole genome shotgun (WGS) entry which is preliminary data.</text>
</comment>
<evidence type="ECO:0000313" key="2">
    <source>
        <dbReference type="EMBL" id="TFW15469.1"/>
    </source>
</evidence>
<keyword evidence="3" id="KW-1185">Reference proteome</keyword>
<dbReference type="OrthoDB" id="8773663at2"/>
<dbReference type="RefSeq" id="WP_135204552.1">
    <property type="nucleotide sequence ID" value="NZ_SPVG01000254.1"/>
</dbReference>
<dbReference type="SMART" id="SM00052">
    <property type="entry name" value="EAL"/>
    <property type="match status" value="1"/>
</dbReference>
<gene>
    <name evidence="2" type="ORF">E4L98_26590</name>
</gene>
<sequence length="270" mass="29859">MSFPILQKYLARLSDGVASSIWLDQEGKAQGRFFNCTMTSAFQPIRQLDGNRVVAYEGLARSVSAQDQGLSLWKLLDHAASDDESIELDRLCRMLHAINFFRQAEAAAADLYLNVHDRLLSAVSSNHGHAFRRILDALELPLARVVLQLPAATPQQGWLLNYVSDNYRRNGFRFAVNVNSPRAALAVLDRLRPDVFKLDVRDLREEDGVSALLQRCAAAGVAVVFRRLETPPQLAALRELHAAAGGALLVQGYLLDAPHALLRQPAQRAA</sequence>
<reference evidence="2 3" key="1">
    <citation type="submission" date="2019-03" db="EMBL/GenBank/DDBJ databases">
        <title>Draft Genome Sequence of Duganella callidus sp. nov., a Novel Duganella Species Isolated from Cultivated Soil.</title>
        <authorList>
            <person name="Raths R."/>
            <person name="Peta V."/>
            <person name="Bucking H."/>
        </authorList>
    </citation>
    <scope>NUCLEOTIDE SEQUENCE [LARGE SCALE GENOMIC DNA]</scope>
    <source>
        <strain evidence="2 3">DN04</strain>
    </source>
</reference>
<dbReference type="PROSITE" id="PS50883">
    <property type="entry name" value="EAL"/>
    <property type="match status" value="1"/>
</dbReference>
<dbReference type="EMBL" id="SPVG01000254">
    <property type="protein sequence ID" value="TFW15469.1"/>
    <property type="molecule type" value="Genomic_DNA"/>
</dbReference>
<proteinExistence type="predicted"/>